<gene>
    <name evidence="1" type="ORF">MEG1DRAFT_03505</name>
</gene>
<dbReference type="InterPro" id="IPR025968">
    <property type="entry name" value="YwqJ_deaminase"/>
</dbReference>
<dbReference type="EMBL" id="JGVH01000067">
    <property type="protein sequence ID" value="KER01856.1"/>
    <property type="molecule type" value="Genomic_DNA"/>
</dbReference>
<dbReference type="PATRIC" id="fig|1393735.3.peg.3585"/>
<comment type="caution">
    <text evidence="1">The sequence shown here is derived from an EMBL/GenBank/DDBJ whole genome shotgun (WGS) entry which is preliminary data.</text>
</comment>
<accession>A0A081RT53</accession>
<evidence type="ECO:0000313" key="1">
    <source>
        <dbReference type="EMBL" id="KER01856.1"/>
    </source>
</evidence>
<evidence type="ECO:0000313" key="2">
    <source>
        <dbReference type="Proteomes" id="UP000028002"/>
    </source>
</evidence>
<protein>
    <submittedName>
        <fullName evidence="1">YwqJ-like deaminase</fullName>
    </submittedName>
</protein>
<name>A0A081RT53_PHOTE</name>
<dbReference type="RefSeq" id="WP_036840740.1">
    <property type="nucleotide sequence ID" value="NZ_CAWLUD010000067.1"/>
</dbReference>
<proteinExistence type="predicted"/>
<organism evidence="1 2">
    <name type="scientific">Photorhabdus temperata subsp. temperata Meg1</name>
    <dbReference type="NCBI Taxonomy" id="1393735"/>
    <lineage>
        <taxon>Bacteria</taxon>
        <taxon>Pseudomonadati</taxon>
        <taxon>Pseudomonadota</taxon>
        <taxon>Gammaproteobacteria</taxon>
        <taxon>Enterobacterales</taxon>
        <taxon>Morganellaceae</taxon>
        <taxon>Photorhabdus</taxon>
    </lineage>
</organism>
<dbReference type="Proteomes" id="UP000028002">
    <property type="component" value="Unassembled WGS sequence"/>
</dbReference>
<dbReference type="Pfam" id="PF14431">
    <property type="entry name" value="YwqJ-deaminase"/>
    <property type="match status" value="1"/>
</dbReference>
<sequence>MFKNDIRKKTIKKAHSKNKNSDTTLLDRLHLEIPDTNAVTTAYQQQIPELKDFSKITQLILSASKEFGQLKPAKQRNYSKPGLKDDGISDGRFAYGKKSLENYAAHAGYEHNGRYEDEFVNFKNNDKNLADGKLFPGISLIKHPKLLRVKNEKTKKPETQLREEAEAYQITDIESFISGIKEMYNQANKPLHPITESLIREHIINNEGVLPTMAGIAGLHAEVQALNNLFISGDKRAGKSIGSRNLGEYIRDMLESSIFTQRLTTKQAGDDFAACHNCSGILSSPVNVITGKVASSGSNFSLALSRYKTSQESPI</sequence>
<reference evidence="1 2" key="1">
    <citation type="submission" date="2014-03" db="EMBL/GenBank/DDBJ databases">
        <title>Draft Genome of Photorhabdus temperata Meg1.</title>
        <authorList>
            <person name="Hurst S.G.IV."/>
            <person name="Morris K."/>
            <person name="Thomas K."/>
            <person name="Tisa L.S."/>
        </authorList>
    </citation>
    <scope>NUCLEOTIDE SEQUENCE [LARGE SCALE GENOMIC DNA]</scope>
    <source>
        <strain evidence="1 2">Meg1</strain>
    </source>
</reference>
<dbReference type="AlphaFoldDB" id="A0A081RT53"/>